<feature type="coiled-coil region" evidence="1">
    <location>
        <begin position="155"/>
        <end position="196"/>
    </location>
</feature>
<keyword evidence="4" id="KW-1185">Reference proteome</keyword>
<accession>A0A2V3IL27</accession>
<organism evidence="3 4">
    <name type="scientific">Gracilariopsis chorda</name>
    <dbReference type="NCBI Taxonomy" id="448386"/>
    <lineage>
        <taxon>Eukaryota</taxon>
        <taxon>Rhodophyta</taxon>
        <taxon>Florideophyceae</taxon>
        <taxon>Rhodymeniophycidae</taxon>
        <taxon>Gracilariales</taxon>
        <taxon>Gracilariaceae</taxon>
        <taxon>Gracilariopsis</taxon>
    </lineage>
</organism>
<evidence type="ECO:0000256" key="1">
    <source>
        <dbReference type="SAM" id="Coils"/>
    </source>
</evidence>
<sequence length="212" mass="23561">MSCVLCQDPATKTLWNTEHLCNSCFQSYVNKEVVVYQAKHSSKRRALRPFPFSLEHDVVSFRRRSKSAPFDYHDPRLERRLPRQPGTPPSHSPHPPSPEVLLGANSPQTSQPLLFTPAPLQLPLPSSPLAMAASGNGGTNNDHSFVSDDDDGPWIQALAATKESFKARVDKLRAEIEALKAENNMLRQKLIDAKQILAQSKQLQSAMDALLN</sequence>
<name>A0A2V3IL27_9FLOR</name>
<evidence type="ECO:0000313" key="4">
    <source>
        <dbReference type="Proteomes" id="UP000247409"/>
    </source>
</evidence>
<dbReference type="EMBL" id="NBIV01000152">
    <property type="protein sequence ID" value="PXF42749.1"/>
    <property type="molecule type" value="Genomic_DNA"/>
</dbReference>
<feature type="compositionally biased region" description="Basic and acidic residues" evidence="2">
    <location>
        <begin position="71"/>
        <end position="81"/>
    </location>
</feature>
<evidence type="ECO:0000256" key="2">
    <source>
        <dbReference type="SAM" id="MobiDB-lite"/>
    </source>
</evidence>
<feature type="compositionally biased region" description="Pro residues" evidence="2">
    <location>
        <begin position="85"/>
        <end position="98"/>
    </location>
</feature>
<reference evidence="3 4" key="1">
    <citation type="journal article" date="2018" name="Mol. Biol. Evol.">
        <title>Analysis of the draft genome of the red seaweed Gracilariopsis chorda provides insights into genome size evolution in Rhodophyta.</title>
        <authorList>
            <person name="Lee J."/>
            <person name="Yang E.C."/>
            <person name="Graf L."/>
            <person name="Yang J.H."/>
            <person name="Qiu H."/>
            <person name="Zel Zion U."/>
            <person name="Chan C.X."/>
            <person name="Stephens T.G."/>
            <person name="Weber A.P.M."/>
            <person name="Boo G.H."/>
            <person name="Boo S.M."/>
            <person name="Kim K.M."/>
            <person name="Shin Y."/>
            <person name="Jung M."/>
            <person name="Lee S.J."/>
            <person name="Yim H.S."/>
            <person name="Lee J.H."/>
            <person name="Bhattacharya D."/>
            <person name="Yoon H.S."/>
        </authorList>
    </citation>
    <scope>NUCLEOTIDE SEQUENCE [LARGE SCALE GENOMIC DNA]</scope>
    <source>
        <strain evidence="3 4">SKKU-2015</strain>
        <tissue evidence="3">Whole body</tissue>
    </source>
</reference>
<evidence type="ECO:0000313" key="3">
    <source>
        <dbReference type="EMBL" id="PXF42749.1"/>
    </source>
</evidence>
<dbReference type="Proteomes" id="UP000247409">
    <property type="component" value="Unassembled WGS sequence"/>
</dbReference>
<proteinExistence type="predicted"/>
<protein>
    <submittedName>
        <fullName evidence="3">Uncharacterized protein</fullName>
    </submittedName>
</protein>
<gene>
    <name evidence="3" type="ORF">BWQ96_07564</name>
</gene>
<feature type="region of interest" description="Disordered" evidence="2">
    <location>
        <begin position="70"/>
        <end position="147"/>
    </location>
</feature>
<comment type="caution">
    <text evidence="3">The sequence shown here is derived from an EMBL/GenBank/DDBJ whole genome shotgun (WGS) entry which is preliminary data.</text>
</comment>
<dbReference type="AlphaFoldDB" id="A0A2V3IL27"/>
<keyword evidence="1" id="KW-0175">Coiled coil</keyword>